<dbReference type="GO" id="GO:0032182">
    <property type="term" value="F:ubiquitin-like protein binding"/>
    <property type="evidence" value="ECO:0007669"/>
    <property type="project" value="TreeGrafter"/>
</dbReference>
<protein>
    <recommendedName>
        <fullName evidence="1">Defective in cullin neddylation protein</fullName>
    </recommendedName>
</protein>
<evidence type="ECO:0000256" key="1">
    <source>
        <dbReference type="RuleBase" id="RU410713"/>
    </source>
</evidence>
<dbReference type="InterPro" id="IPR014764">
    <property type="entry name" value="DCN-prot"/>
</dbReference>
<dbReference type="GO" id="GO:0097602">
    <property type="term" value="F:cullin family protein binding"/>
    <property type="evidence" value="ECO:0007669"/>
    <property type="project" value="TreeGrafter"/>
</dbReference>
<proteinExistence type="predicted"/>
<gene>
    <name evidence="3" type="ORF">J3R30DRAFT_596263</name>
</gene>
<organism evidence="3 4">
    <name type="scientific">Lentinula aciculospora</name>
    <dbReference type="NCBI Taxonomy" id="153920"/>
    <lineage>
        <taxon>Eukaryota</taxon>
        <taxon>Fungi</taxon>
        <taxon>Dikarya</taxon>
        <taxon>Basidiomycota</taxon>
        <taxon>Agaricomycotina</taxon>
        <taxon>Agaricomycetes</taxon>
        <taxon>Agaricomycetidae</taxon>
        <taxon>Agaricales</taxon>
        <taxon>Marasmiineae</taxon>
        <taxon>Omphalotaceae</taxon>
        <taxon>Lentinula</taxon>
    </lineage>
</organism>
<dbReference type="InterPro" id="IPR042460">
    <property type="entry name" value="DCN1-like_PONY"/>
</dbReference>
<dbReference type="FunFam" id="1.10.238.200:FF:000003">
    <property type="entry name" value="DCN1-like protein 3"/>
    <property type="match status" value="1"/>
</dbReference>
<dbReference type="GO" id="GO:0045116">
    <property type="term" value="P:protein neddylation"/>
    <property type="evidence" value="ECO:0007669"/>
    <property type="project" value="TreeGrafter"/>
</dbReference>
<dbReference type="AlphaFoldDB" id="A0A9W9A6S6"/>
<dbReference type="GO" id="GO:0000151">
    <property type="term" value="C:ubiquitin ligase complex"/>
    <property type="evidence" value="ECO:0007669"/>
    <property type="project" value="TreeGrafter"/>
</dbReference>
<dbReference type="PANTHER" id="PTHR12281">
    <property type="entry name" value="RP42 RELATED"/>
    <property type="match status" value="1"/>
</dbReference>
<dbReference type="GO" id="GO:0031624">
    <property type="term" value="F:ubiquitin conjugating enzyme binding"/>
    <property type="evidence" value="ECO:0007669"/>
    <property type="project" value="TreeGrafter"/>
</dbReference>
<dbReference type="PROSITE" id="PS51229">
    <property type="entry name" value="DCUN1"/>
    <property type="match status" value="1"/>
</dbReference>
<dbReference type="EMBL" id="JAOTPV010000014">
    <property type="protein sequence ID" value="KAJ4475783.1"/>
    <property type="molecule type" value="Genomic_DNA"/>
</dbReference>
<sequence length="184" mass="21161">MAGALPLILAWQLDSKEMGKFTQNEWLKATSKLKISSLPPLVTALSDLDNLLILNQSLVKSNPKTDPYDRGTYLNYARNIKEAYQRLYMFCFNLAKPEQSKNIDMETSAALWSVILSPKYPVMQEVLEFISENESVYKATNKDLWTMMLEFCETVKPDLQDYESDGAWPTLLDDFVEWKKAKVT</sequence>
<evidence type="ECO:0000313" key="3">
    <source>
        <dbReference type="EMBL" id="KAJ4475783.1"/>
    </source>
</evidence>
<evidence type="ECO:0000259" key="2">
    <source>
        <dbReference type="PROSITE" id="PS51229"/>
    </source>
</evidence>
<comment type="caution">
    <text evidence="3">The sequence shown here is derived from an EMBL/GenBank/DDBJ whole genome shotgun (WGS) entry which is preliminary data.</text>
</comment>
<accession>A0A9W9A6S6</accession>
<keyword evidence="4" id="KW-1185">Reference proteome</keyword>
<dbReference type="OrthoDB" id="27198at2759"/>
<dbReference type="Gene3D" id="1.10.238.200">
    <property type="entry name" value="Cullin, PONY binding domain"/>
    <property type="match status" value="1"/>
</dbReference>
<comment type="function">
    <text evidence="1">Neddylation of cullins play an essential role in the regulation of SCF-type complexes activity.</text>
</comment>
<dbReference type="Proteomes" id="UP001150266">
    <property type="component" value="Unassembled WGS sequence"/>
</dbReference>
<dbReference type="Pfam" id="PF03556">
    <property type="entry name" value="Cullin_binding"/>
    <property type="match status" value="1"/>
</dbReference>
<evidence type="ECO:0000313" key="4">
    <source>
        <dbReference type="Proteomes" id="UP001150266"/>
    </source>
</evidence>
<dbReference type="GO" id="GO:0005886">
    <property type="term" value="C:plasma membrane"/>
    <property type="evidence" value="ECO:0007669"/>
    <property type="project" value="UniProtKB-ARBA"/>
</dbReference>
<dbReference type="Gene3D" id="1.10.238.10">
    <property type="entry name" value="EF-hand"/>
    <property type="match status" value="1"/>
</dbReference>
<feature type="domain" description="DCUN1" evidence="2">
    <location>
        <begin position="1"/>
        <end position="180"/>
    </location>
</feature>
<dbReference type="InterPro" id="IPR005176">
    <property type="entry name" value="PONY_dom"/>
</dbReference>
<name>A0A9W9A6S6_9AGAR</name>
<reference evidence="3" key="1">
    <citation type="submission" date="2022-08" db="EMBL/GenBank/DDBJ databases">
        <title>A Global Phylogenomic Analysis of the Shiitake Genus Lentinula.</title>
        <authorList>
            <consortium name="DOE Joint Genome Institute"/>
            <person name="Sierra-Patev S."/>
            <person name="Min B."/>
            <person name="Naranjo-Ortiz M."/>
            <person name="Looney B."/>
            <person name="Konkel Z."/>
            <person name="Slot J.C."/>
            <person name="Sakamoto Y."/>
            <person name="Steenwyk J.L."/>
            <person name="Rokas A."/>
            <person name="Carro J."/>
            <person name="Camarero S."/>
            <person name="Ferreira P."/>
            <person name="Molpeceres G."/>
            <person name="Ruiz-Duenas F.J."/>
            <person name="Serrano A."/>
            <person name="Henrissat B."/>
            <person name="Drula E."/>
            <person name="Hughes K.W."/>
            <person name="Mata J.L."/>
            <person name="Ishikawa N.K."/>
            <person name="Vargas-Isla R."/>
            <person name="Ushijima S."/>
            <person name="Smith C.A."/>
            <person name="Ahrendt S."/>
            <person name="Andreopoulos W."/>
            <person name="He G."/>
            <person name="Labutti K."/>
            <person name="Lipzen A."/>
            <person name="Ng V."/>
            <person name="Riley R."/>
            <person name="Sandor L."/>
            <person name="Barry K."/>
            <person name="Martinez A.T."/>
            <person name="Xiao Y."/>
            <person name="Gibbons J.G."/>
            <person name="Terashima K."/>
            <person name="Grigoriev I.V."/>
            <person name="Hibbett D.S."/>
        </authorList>
    </citation>
    <scope>NUCLEOTIDE SEQUENCE</scope>
    <source>
        <strain evidence="3">JLM2183</strain>
    </source>
</reference>